<comment type="similarity">
    <text evidence="4 12">Belongs to the GMC oxidoreductase family.</text>
</comment>
<evidence type="ECO:0000313" key="17">
    <source>
        <dbReference type="Proteomes" id="UP000280685"/>
    </source>
</evidence>
<keyword evidence="8" id="KW-0274">FAD</keyword>
<dbReference type="SUPFAM" id="SSF51905">
    <property type="entry name" value="FAD/NAD(P)-binding domain"/>
    <property type="match status" value="1"/>
</dbReference>
<evidence type="ECO:0000259" key="15">
    <source>
        <dbReference type="Pfam" id="PF05199"/>
    </source>
</evidence>
<evidence type="ECO:0000313" key="16">
    <source>
        <dbReference type="EMBL" id="VBB80999.1"/>
    </source>
</evidence>
<comment type="function">
    <text evidence="2">Long-chain fatty alcohol oxidase involved in the omega-oxidation pathway of lipid degradation.</text>
</comment>
<evidence type="ECO:0000256" key="10">
    <source>
        <dbReference type="ARBA" id="ARBA00023002"/>
    </source>
</evidence>
<dbReference type="InterPro" id="IPR000172">
    <property type="entry name" value="GMC_OxRdtase_N"/>
</dbReference>
<evidence type="ECO:0000256" key="4">
    <source>
        <dbReference type="ARBA" id="ARBA00010790"/>
    </source>
</evidence>
<gene>
    <name evidence="16" type="ORF">PODCO_513040</name>
</gene>
<evidence type="ECO:0000256" key="1">
    <source>
        <dbReference type="ARBA" id="ARBA00000920"/>
    </source>
</evidence>
<feature type="region of interest" description="Disordered" evidence="13">
    <location>
        <begin position="1"/>
        <end position="27"/>
    </location>
</feature>
<keyword evidence="17" id="KW-1185">Reference proteome</keyword>
<dbReference type="Gene3D" id="3.50.50.60">
    <property type="entry name" value="FAD/NAD(P)-binding domain"/>
    <property type="match status" value="2"/>
</dbReference>
<dbReference type="InterPro" id="IPR012400">
    <property type="entry name" value="Long_Oxdase"/>
</dbReference>
<protein>
    <recommendedName>
        <fullName evidence="5 12">Long-chain-alcohol oxidase</fullName>
        <ecNumber evidence="5 12">1.1.3.20</ecNumber>
    </recommendedName>
</protein>
<keyword evidence="11" id="KW-0472">Membrane</keyword>
<reference evidence="16" key="1">
    <citation type="submission" date="2018-02" db="EMBL/GenBank/DDBJ databases">
        <authorList>
            <person name="Silar P."/>
        </authorList>
    </citation>
    <scope>NUCLEOTIDE SEQUENCE [LARGE SCALE GENOMIC DNA]</scope>
    <source>
        <strain evidence="16">T</strain>
    </source>
</reference>
<evidence type="ECO:0000256" key="11">
    <source>
        <dbReference type="ARBA" id="ARBA00023136"/>
    </source>
</evidence>
<accession>A0ABY6SC90</accession>
<evidence type="ECO:0000256" key="8">
    <source>
        <dbReference type="ARBA" id="ARBA00022827"/>
    </source>
</evidence>
<dbReference type="Proteomes" id="UP000280685">
    <property type="component" value="Chromosome 5"/>
</dbReference>
<dbReference type="Pfam" id="PF00732">
    <property type="entry name" value="GMC_oxred_N"/>
    <property type="match status" value="1"/>
</dbReference>
<sequence length="753" mass="82262">MAAPPPPSSLSSSSSSSSPKEIPLPDSTDFLSESQWAVFMALMDTIAPAILPPKSIDSSDNNAPDDKSVLRLSQQEYAAAASDIRAAVSPHEVTAETIESYLRERPSDNPMFEKIMKLVLSGLPPSKKRELKILLSVLSTRPGSLILTSYGTPLPQLGLEDRTRVLEGWRESRLWAVRGLFKSMTTLGKLGFLRSSNTFAPLTGFPSVPKEWVATSSFPFEFIRPTAEVETDVVIIGSGCGSGVVTNRLANTFGKGVKVLVLEKGEHFDASYFPMSQTVGLSAMFEAGGVVESDDGSITVTAGSCFGGGGTVNWSASLQPQDFVRKDWAETYKMPFFDGREFQECLDHVWEKMGVTDKITPNHGNQVLLNGGRQTGCKRCKIVPQNTRGQPHNCGYCTLGCANGEKMGPVNGWFPEAVEKGAVEFMEGFRAERVLFDEKKKSKKVACGVAGVWTPKEGGEPIKVVVKAKKVVVSAGTLWSPVVLMNSGIKNPQVGKNLYLHPVNFVAGAFDEDIRPWEGGSLTTVVGDFEDLDGKGHGAKLEAMSMMPSLALPFLTWRSGSDYKLMAAKYRHINQYISIIRDRDTGYIYRDPYTGDPRISYTPSDFDRAHNFVGVLELCKILHATGAREIHPCLPGFQPFVRSQGDSKKTDKAFKKWLRKLKKHGNKPPVAPFVSAHQMGTCRMSAKAKDGVVDPRGRVWDTEGLYVADASIFPTASGVNPMVTTMALADWVARGICEDIKDELVVEKVPSRL</sequence>
<evidence type="ECO:0000256" key="13">
    <source>
        <dbReference type="SAM" id="MobiDB-lite"/>
    </source>
</evidence>
<dbReference type="EMBL" id="LR026968">
    <property type="protein sequence ID" value="VBB80999.1"/>
    <property type="molecule type" value="Genomic_DNA"/>
</dbReference>
<feature type="compositionally biased region" description="Low complexity" evidence="13">
    <location>
        <begin position="9"/>
        <end position="19"/>
    </location>
</feature>
<proteinExistence type="inferred from homology"/>
<keyword evidence="7" id="KW-0812">Transmembrane</keyword>
<name>A0ABY6SC90_PODCO</name>
<keyword evidence="6" id="KW-0285">Flavoprotein</keyword>
<comment type="catalytic activity">
    <reaction evidence="1 12">
        <text>a long-chain primary fatty alcohol + O2 = a long-chain fatty aldehyde + H2O2</text>
        <dbReference type="Rhea" id="RHEA:22756"/>
        <dbReference type="ChEBI" id="CHEBI:15379"/>
        <dbReference type="ChEBI" id="CHEBI:16240"/>
        <dbReference type="ChEBI" id="CHEBI:17176"/>
        <dbReference type="ChEBI" id="CHEBI:77396"/>
        <dbReference type="EC" id="1.1.3.20"/>
    </reaction>
</comment>
<evidence type="ECO:0000256" key="7">
    <source>
        <dbReference type="ARBA" id="ARBA00022692"/>
    </source>
</evidence>
<evidence type="ECO:0000256" key="3">
    <source>
        <dbReference type="ARBA" id="ARBA00004370"/>
    </source>
</evidence>
<keyword evidence="9" id="KW-1133">Transmembrane helix</keyword>
<feature type="domain" description="Glucose-methanol-choline oxidoreductase N-terminal" evidence="14">
    <location>
        <begin position="283"/>
        <end position="503"/>
    </location>
</feature>
<evidence type="ECO:0000256" key="5">
    <source>
        <dbReference type="ARBA" id="ARBA00013125"/>
    </source>
</evidence>
<comment type="subcellular location">
    <subcellularLocation>
        <location evidence="3">Membrane</location>
    </subcellularLocation>
</comment>
<keyword evidence="10 12" id="KW-0560">Oxidoreductase</keyword>
<dbReference type="PANTHER" id="PTHR46056">
    <property type="entry name" value="LONG-CHAIN-ALCOHOL OXIDASE"/>
    <property type="match status" value="1"/>
</dbReference>
<dbReference type="Pfam" id="PF05199">
    <property type="entry name" value="GMC_oxred_C"/>
    <property type="match status" value="1"/>
</dbReference>
<organism evidence="16 17">
    <name type="scientific">Podospora comata</name>
    <dbReference type="NCBI Taxonomy" id="48703"/>
    <lineage>
        <taxon>Eukaryota</taxon>
        <taxon>Fungi</taxon>
        <taxon>Dikarya</taxon>
        <taxon>Ascomycota</taxon>
        <taxon>Pezizomycotina</taxon>
        <taxon>Sordariomycetes</taxon>
        <taxon>Sordariomycetidae</taxon>
        <taxon>Sordariales</taxon>
        <taxon>Podosporaceae</taxon>
        <taxon>Podospora</taxon>
    </lineage>
</organism>
<evidence type="ECO:0000256" key="12">
    <source>
        <dbReference type="PIRNR" id="PIRNR028937"/>
    </source>
</evidence>
<evidence type="ECO:0000256" key="2">
    <source>
        <dbReference type="ARBA" id="ARBA00003842"/>
    </source>
</evidence>
<dbReference type="PIRSF" id="PIRSF028937">
    <property type="entry name" value="Lg_Ch_AO"/>
    <property type="match status" value="1"/>
</dbReference>
<evidence type="ECO:0000256" key="9">
    <source>
        <dbReference type="ARBA" id="ARBA00022989"/>
    </source>
</evidence>
<dbReference type="InterPro" id="IPR036188">
    <property type="entry name" value="FAD/NAD-bd_sf"/>
</dbReference>
<dbReference type="InterPro" id="IPR007867">
    <property type="entry name" value="GMC_OxRtase_C"/>
</dbReference>
<feature type="domain" description="Glucose-methanol-choline oxidoreductase C-terminal" evidence="15">
    <location>
        <begin position="593"/>
        <end position="729"/>
    </location>
</feature>
<dbReference type="EC" id="1.1.3.20" evidence="5 12"/>
<dbReference type="PANTHER" id="PTHR46056:SF12">
    <property type="entry name" value="LONG-CHAIN-ALCOHOL OXIDASE"/>
    <property type="match status" value="1"/>
</dbReference>
<evidence type="ECO:0000259" key="14">
    <source>
        <dbReference type="Pfam" id="PF00732"/>
    </source>
</evidence>
<evidence type="ECO:0000256" key="6">
    <source>
        <dbReference type="ARBA" id="ARBA00022630"/>
    </source>
</evidence>